<sequence length="61" mass="6937">MEGVRKLTEMADAYISIHLQQYIDGNKGISFDSQTINRLSKLNLGIEIDQYIHGKELKSVL</sequence>
<accession>A0A9X2CND0</accession>
<dbReference type="EMBL" id="JAKHSK010000040">
    <property type="protein sequence ID" value="MCL6220410.1"/>
    <property type="molecule type" value="Genomic_DNA"/>
</dbReference>
<dbReference type="AlphaFoldDB" id="A0A9X2CND0"/>
<evidence type="ECO:0000313" key="1">
    <source>
        <dbReference type="EMBL" id="MCL6220410.1"/>
    </source>
</evidence>
<organism evidence="1 2">
    <name type="scientific">Zunongwangia pacifica</name>
    <dbReference type="NCBI Taxonomy" id="2911062"/>
    <lineage>
        <taxon>Bacteria</taxon>
        <taxon>Pseudomonadati</taxon>
        <taxon>Bacteroidota</taxon>
        <taxon>Flavobacteriia</taxon>
        <taxon>Flavobacteriales</taxon>
        <taxon>Flavobacteriaceae</taxon>
        <taxon>Zunongwangia</taxon>
    </lineage>
</organism>
<protein>
    <submittedName>
        <fullName evidence="1">Uncharacterized protein</fullName>
    </submittedName>
</protein>
<reference evidence="1" key="1">
    <citation type="submission" date="2022-01" db="EMBL/GenBank/DDBJ databases">
        <title>Genome sequencing of Zunongwangia sp. M21534 genome.</title>
        <authorList>
            <person name="Chen Y."/>
            <person name="Dong C."/>
            <person name="Shao Z."/>
        </authorList>
    </citation>
    <scope>NUCLEOTIDE SEQUENCE</scope>
    <source>
        <strain evidence="1">MCCC M21534</strain>
    </source>
</reference>
<proteinExistence type="predicted"/>
<evidence type="ECO:0000313" key="2">
    <source>
        <dbReference type="Proteomes" id="UP001139521"/>
    </source>
</evidence>
<dbReference type="Proteomes" id="UP001139521">
    <property type="component" value="Unassembled WGS sequence"/>
</dbReference>
<name>A0A9X2CND0_9FLAO</name>
<keyword evidence="2" id="KW-1185">Reference proteome</keyword>
<comment type="caution">
    <text evidence="1">The sequence shown here is derived from an EMBL/GenBank/DDBJ whole genome shotgun (WGS) entry which is preliminary data.</text>
</comment>
<gene>
    <name evidence="1" type="ORF">L1967_19135</name>
</gene>